<dbReference type="Proteomes" id="UP000614334">
    <property type="component" value="Unassembled WGS sequence"/>
</dbReference>
<dbReference type="PANTHER" id="PTHR40460:SF1">
    <property type="entry name" value="CSBD-LIKE DOMAIN-CONTAINING PROTEIN"/>
    <property type="match status" value="1"/>
</dbReference>
<dbReference type="AlphaFoldDB" id="A0A8H7M4Y9"/>
<feature type="domain" description="Alpha/beta hydrolase fold-3" evidence="2">
    <location>
        <begin position="211"/>
        <end position="334"/>
    </location>
</feature>
<dbReference type="PANTHER" id="PTHR40460">
    <property type="entry name" value="CHROMOSOME 1, WHOLE GENOME SHOTGUN SEQUENCE"/>
    <property type="match status" value="1"/>
</dbReference>
<reference evidence="3" key="1">
    <citation type="submission" date="2020-09" db="EMBL/GenBank/DDBJ databases">
        <title>Comparative genome analyses of four rice-infecting Rhizoctonia solani isolates reveal extensive enrichment of homogalacturonan modification genes.</title>
        <authorList>
            <person name="Lee D.-Y."/>
            <person name="Jeon J."/>
            <person name="Kim K.-T."/>
            <person name="Cheong K."/>
            <person name="Song H."/>
            <person name="Choi G."/>
            <person name="Ko J."/>
            <person name="Opiyo S.O."/>
            <person name="Zuo S."/>
            <person name="Madhav S."/>
            <person name="Lee Y.-H."/>
            <person name="Wang G.-L."/>
        </authorList>
    </citation>
    <scope>NUCLEOTIDE SEQUENCE</scope>
    <source>
        <strain evidence="3">AG1-IA B2</strain>
    </source>
</reference>
<dbReference type="InterPro" id="IPR013094">
    <property type="entry name" value="AB_hydrolase_3"/>
</dbReference>
<sequence>MSSEPNKTSGQYHSVKGTAVEAVGNLTGAQSWQQSGKEEHAAGEAELNAAKAKGYVEGTADRVEGKKDSIVGAVTGDKQQQAQVTFNMTRARPNRRRRTGQLLLNLIDKELDRGDEFKPDTAACLDIASFRGDTTPTVVDTEENIVDIPLSTGNFLTRDHTKEVATEDCQDARFIWIDEVPPECIAGELKRFADAWDVSDIPLANDGERVILNLHGGGFITGSAHPEDFTANIPRGFIEYGGPAVTRVLSVDYRISTSHPYPVAAPFPTAIIDGLAGYVYLTRRLGFKPQNVIICGDSAGGNLALGLVRYLRDSHELGLGMPGDLILISPWVDIVATIAVLPETT</sequence>
<dbReference type="Pfam" id="PF07859">
    <property type="entry name" value="Abhydrolase_3"/>
    <property type="match status" value="1"/>
</dbReference>
<evidence type="ECO:0000313" key="3">
    <source>
        <dbReference type="EMBL" id="KAF8759875.1"/>
    </source>
</evidence>
<proteinExistence type="predicted"/>
<feature type="region of interest" description="Disordered" evidence="1">
    <location>
        <begin position="26"/>
        <end position="45"/>
    </location>
</feature>
<name>A0A8H7M4Y9_9AGAM</name>
<organism evidence="3 4">
    <name type="scientific">Rhizoctonia solani</name>
    <dbReference type="NCBI Taxonomy" id="456999"/>
    <lineage>
        <taxon>Eukaryota</taxon>
        <taxon>Fungi</taxon>
        <taxon>Dikarya</taxon>
        <taxon>Basidiomycota</taxon>
        <taxon>Agaricomycotina</taxon>
        <taxon>Agaricomycetes</taxon>
        <taxon>Cantharellales</taxon>
        <taxon>Ceratobasidiaceae</taxon>
        <taxon>Rhizoctonia</taxon>
    </lineage>
</organism>
<gene>
    <name evidence="3" type="ORF">RHS01_02005</name>
</gene>
<dbReference type="SUPFAM" id="SSF53474">
    <property type="entry name" value="alpha/beta-Hydrolases"/>
    <property type="match status" value="1"/>
</dbReference>
<keyword evidence="3" id="KW-0378">Hydrolase</keyword>
<dbReference type="EMBL" id="JACYCF010000002">
    <property type="protein sequence ID" value="KAF8759875.1"/>
    <property type="molecule type" value="Genomic_DNA"/>
</dbReference>
<protein>
    <submittedName>
        <fullName evidence="3">Steryl acetyl hydrolase</fullName>
    </submittedName>
</protein>
<dbReference type="GO" id="GO:0016787">
    <property type="term" value="F:hydrolase activity"/>
    <property type="evidence" value="ECO:0007669"/>
    <property type="project" value="UniProtKB-KW"/>
</dbReference>
<evidence type="ECO:0000313" key="4">
    <source>
        <dbReference type="Proteomes" id="UP000614334"/>
    </source>
</evidence>
<evidence type="ECO:0000256" key="1">
    <source>
        <dbReference type="SAM" id="MobiDB-lite"/>
    </source>
</evidence>
<accession>A0A8H7M4Y9</accession>
<evidence type="ECO:0000259" key="2">
    <source>
        <dbReference type="Pfam" id="PF07859"/>
    </source>
</evidence>
<dbReference type="InterPro" id="IPR029058">
    <property type="entry name" value="AB_hydrolase_fold"/>
</dbReference>
<comment type="caution">
    <text evidence="3">The sequence shown here is derived from an EMBL/GenBank/DDBJ whole genome shotgun (WGS) entry which is preliminary data.</text>
</comment>
<dbReference type="Gene3D" id="3.40.50.1820">
    <property type="entry name" value="alpha/beta hydrolase"/>
    <property type="match status" value="1"/>
</dbReference>